<comment type="pathway">
    <text evidence="2">Siderophore biosynthesis.</text>
</comment>
<keyword evidence="10 17" id="KW-0503">Monooxygenase</keyword>
<dbReference type="RefSeq" id="WP_189698924.1">
    <property type="nucleotide sequence ID" value="NZ_BMTA01000010.1"/>
</dbReference>
<comment type="catalytic activity">
    <reaction evidence="15">
        <text>L-lysine + NADPH + O2 = N(6)-hydroxy-L-lysine + NADP(+) + H2O</text>
        <dbReference type="Rhea" id="RHEA:23228"/>
        <dbReference type="ChEBI" id="CHEBI:15377"/>
        <dbReference type="ChEBI" id="CHEBI:15379"/>
        <dbReference type="ChEBI" id="CHEBI:32551"/>
        <dbReference type="ChEBI" id="CHEBI:57783"/>
        <dbReference type="ChEBI" id="CHEBI:57820"/>
        <dbReference type="ChEBI" id="CHEBI:58349"/>
        <dbReference type="EC" id="1.14.13.59"/>
    </reaction>
</comment>
<evidence type="ECO:0000313" key="17">
    <source>
        <dbReference type="EMBL" id="QOV46097.1"/>
    </source>
</evidence>
<evidence type="ECO:0000256" key="1">
    <source>
        <dbReference type="ARBA" id="ARBA00001974"/>
    </source>
</evidence>
<evidence type="ECO:0000256" key="8">
    <source>
        <dbReference type="ARBA" id="ARBA00022857"/>
    </source>
</evidence>
<evidence type="ECO:0000256" key="13">
    <source>
        <dbReference type="ARBA" id="ARBA00032493"/>
    </source>
</evidence>
<name>A0A7M2TBJ3_STRCW</name>
<dbReference type="PANTHER" id="PTHR42802:SF1">
    <property type="entry name" value="L-ORNITHINE N(5)-MONOOXYGENASE"/>
    <property type="match status" value="1"/>
</dbReference>
<evidence type="ECO:0000256" key="4">
    <source>
        <dbReference type="ARBA" id="ARBA00013076"/>
    </source>
</evidence>
<dbReference type="FunFam" id="3.50.50.60:FF:000135">
    <property type="entry name" value="L-lysine 6-monooxygenase IucD"/>
    <property type="match status" value="1"/>
</dbReference>
<keyword evidence="6" id="KW-0285">Flavoprotein</keyword>
<keyword evidence="18" id="KW-1185">Reference proteome</keyword>
<evidence type="ECO:0000256" key="14">
    <source>
        <dbReference type="ARBA" id="ARBA00032738"/>
    </source>
</evidence>
<comment type="cofactor">
    <cofactor evidence="1">
        <name>FAD</name>
        <dbReference type="ChEBI" id="CHEBI:57692"/>
    </cofactor>
</comment>
<evidence type="ECO:0000256" key="9">
    <source>
        <dbReference type="ARBA" id="ARBA00023002"/>
    </source>
</evidence>
<dbReference type="PANTHER" id="PTHR42802">
    <property type="entry name" value="MONOOXYGENASE"/>
    <property type="match status" value="1"/>
</dbReference>
<keyword evidence="7" id="KW-0274">FAD</keyword>
<feature type="region of interest" description="Disordered" evidence="16">
    <location>
        <begin position="1"/>
        <end position="33"/>
    </location>
</feature>
<organism evidence="17 18">
    <name type="scientific">Streptomyces chromofuscus</name>
    <dbReference type="NCBI Taxonomy" id="42881"/>
    <lineage>
        <taxon>Bacteria</taxon>
        <taxon>Bacillati</taxon>
        <taxon>Actinomycetota</taxon>
        <taxon>Actinomycetes</taxon>
        <taxon>Kitasatosporales</taxon>
        <taxon>Streptomycetaceae</taxon>
        <taxon>Streptomyces</taxon>
    </lineage>
</organism>
<dbReference type="KEGG" id="schf:IPT68_09420"/>
<feature type="region of interest" description="Disordered" evidence="16">
    <location>
        <begin position="467"/>
        <end position="491"/>
    </location>
</feature>
<evidence type="ECO:0000313" key="18">
    <source>
        <dbReference type="Proteomes" id="UP000594008"/>
    </source>
</evidence>
<reference evidence="17 18" key="1">
    <citation type="submission" date="2020-10" db="EMBL/GenBank/DDBJ databases">
        <title>Streptomyces chromofuscus complate genome analysis.</title>
        <authorList>
            <person name="Anwar N."/>
        </authorList>
    </citation>
    <scope>NUCLEOTIDE SEQUENCE [LARGE SCALE GENOMIC DNA]</scope>
    <source>
        <strain evidence="17 18">DSM 40273</strain>
    </source>
</reference>
<evidence type="ECO:0000256" key="11">
    <source>
        <dbReference type="ARBA" id="ARBA00029939"/>
    </source>
</evidence>
<evidence type="ECO:0000256" key="6">
    <source>
        <dbReference type="ARBA" id="ARBA00022630"/>
    </source>
</evidence>
<evidence type="ECO:0000256" key="10">
    <source>
        <dbReference type="ARBA" id="ARBA00023033"/>
    </source>
</evidence>
<dbReference type="InterPro" id="IPR025700">
    <property type="entry name" value="Lys/Orn_oxygenase"/>
</dbReference>
<dbReference type="SUPFAM" id="SSF51905">
    <property type="entry name" value="FAD/NAD(P)-binding domain"/>
    <property type="match status" value="2"/>
</dbReference>
<evidence type="ECO:0000256" key="7">
    <source>
        <dbReference type="ARBA" id="ARBA00022827"/>
    </source>
</evidence>
<dbReference type="Proteomes" id="UP000594008">
    <property type="component" value="Chromosome"/>
</dbReference>
<keyword evidence="9" id="KW-0560">Oxidoreductase</keyword>
<evidence type="ECO:0000256" key="12">
    <source>
        <dbReference type="ARBA" id="ARBA00031158"/>
    </source>
</evidence>
<evidence type="ECO:0000256" key="16">
    <source>
        <dbReference type="SAM" id="MobiDB-lite"/>
    </source>
</evidence>
<dbReference type="Gene3D" id="3.50.50.60">
    <property type="entry name" value="FAD/NAD(P)-binding domain"/>
    <property type="match status" value="1"/>
</dbReference>
<sequence length="491" mass="54708">MTRPTNPPTTPPATAHANPAATPHPAPHEPQATRDLVGIGIGPFNLSLAALAHPLAELDAVFYEQRPAFDWHAGLLIEDATVQVPFLADLVTLVDPASPWSFLNYLKNRERLFPFYFAERFHIRRTEYDAYCRWVADNLPGLRYRHQVDGVRWNPERDVFEVDFTQLDANGQAESLGRTYTRNIALGIGTEPHVPEPLRPLVDTPGVPVIHAADYLDQRATLLAAEHITVVGSGQSGAEVFLDLLRHRPPGREKLHWIGRSEAFAPMEYSKLGLEHFTPDYTRYFHALPEPVREQLVTSQWQLHKGIDAGTIAAIHDELYRRNLGGGWPDAVLTPGVRVRTAGRIATTQIELHLEHVEQGTRSRLTTDAVVLATGYRERPLTRLLAGLDPYLRRDSRERPRVDEEYRLVLDPSVTGAVFVQNTSPHTHGVGTPDLGLAAWRGATILNALTGKEPYPLPHRTAFTTFGLDQQRSPVPPARHPGALTPLRDGT</sequence>
<dbReference type="EC" id="1.14.13.59" evidence="4"/>
<evidence type="ECO:0000256" key="5">
    <source>
        <dbReference type="ARBA" id="ARBA00016406"/>
    </source>
</evidence>
<proteinExistence type="inferred from homology"/>
<dbReference type="InterPro" id="IPR036188">
    <property type="entry name" value="FAD/NAD-bd_sf"/>
</dbReference>
<dbReference type="GO" id="GO:0047091">
    <property type="term" value="F:L-lysine 6-monooxygenase (NADPH) activity"/>
    <property type="evidence" value="ECO:0007669"/>
    <property type="project" value="UniProtKB-EC"/>
</dbReference>
<comment type="similarity">
    <text evidence="3">Belongs to the lysine N(6)-hydroxylase/L-ornithine N(5)-oxygenase family.</text>
</comment>
<feature type="compositionally biased region" description="Low complexity" evidence="16">
    <location>
        <begin position="12"/>
        <end position="23"/>
    </location>
</feature>
<dbReference type="EMBL" id="CP063374">
    <property type="protein sequence ID" value="QOV46097.1"/>
    <property type="molecule type" value="Genomic_DNA"/>
</dbReference>
<evidence type="ECO:0000256" key="3">
    <source>
        <dbReference type="ARBA" id="ARBA00007588"/>
    </source>
</evidence>
<dbReference type="Pfam" id="PF13434">
    <property type="entry name" value="Lys_Orn_oxgnase"/>
    <property type="match status" value="1"/>
</dbReference>
<dbReference type="AlphaFoldDB" id="A0A7M2TBJ3"/>
<evidence type="ECO:0000256" key="15">
    <source>
        <dbReference type="ARBA" id="ARBA00048407"/>
    </source>
</evidence>
<accession>A0A7M2TBJ3</accession>
<gene>
    <name evidence="17" type="ORF">IPT68_09420</name>
</gene>
<protein>
    <recommendedName>
        <fullName evidence="5">L-lysine N6-monooxygenase MbtG</fullName>
        <ecNumber evidence="4">1.14.13.59</ecNumber>
    </recommendedName>
    <alternativeName>
        <fullName evidence="14">Lysine 6-N-hydroxylase</fullName>
    </alternativeName>
    <alternativeName>
        <fullName evidence="13">Lysine N6-hydroxylase</fullName>
    </alternativeName>
    <alternativeName>
        <fullName evidence="11">Lysine-N-oxygenase</fullName>
    </alternativeName>
    <alternativeName>
        <fullName evidence="12">Mycobactin synthase protein G</fullName>
    </alternativeName>
</protein>
<feature type="compositionally biased region" description="Pro residues" evidence="16">
    <location>
        <begin position="1"/>
        <end position="11"/>
    </location>
</feature>
<keyword evidence="8" id="KW-0521">NADP</keyword>
<evidence type="ECO:0000256" key="2">
    <source>
        <dbReference type="ARBA" id="ARBA00004924"/>
    </source>
</evidence>